<dbReference type="EMBL" id="JACVVK020000238">
    <property type="protein sequence ID" value="KAK7482823.1"/>
    <property type="molecule type" value="Genomic_DNA"/>
</dbReference>
<organism evidence="1 2">
    <name type="scientific">Batillaria attramentaria</name>
    <dbReference type="NCBI Taxonomy" id="370345"/>
    <lineage>
        <taxon>Eukaryota</taxon>
        <taxon>Metazoa</taxon>
        <taxon>Spiralia</taxon>
        <taxon>Lophotrochozoa</taxon>
        <taxon>Mollusca</taxon>
        <taxon>Gastropoda</taxon>
        <taxon>Caenogastropoda</taxon>
        <taxon>Sorbeoconcha</taxon>
        <taxon>Cerithioidea</taxon>
        <taxon>Batillariidae</taxon>
        <taxon>Batillaria</taxon>
    </lineage>
</organism>
<proteinExistence type="predicted"/>
<name>A0ABD0K6S0_9CAEN</name>
<gene>
    <name evidence="1" type="ORF">BaRGS_00025989</name>
</gene>
<dbReference type="AlphaFoldDB" id="A0ABD0K6S0"/>
<sequence>MDERPSDATVEDDPAGRRRIMPRTKLVFLRQKSNLSPGCFRDGRSQHKSFKFRAAAASVARRQITVQEIVKVYQKDKSPAKPPQLSANTIECGGRILQIDQLAEVCFRSKGGRREMDGRGWVEGFRRGGWGEGGRGRNSCSQVHNPSLLPFPMPVLFGVLTLRPDWEGGGAR</sequence>
<reference evidence="1 2" key="1">
    <citation type="journal article" date="2023" name="Sci. Data">
        <title>Genome assembly of the Korean intertidal mud-creeper Batillaria attramentaria.</title>
        <authorList>
            <person name="Patra A.K."/>
            <person name="Ho P.T."/>
            <person name="Jun S."/>
            <person name="Lee S.J."/>
            <person name="Kim Y."/>
            <person name="Won Y.J."/>
        </authorList>
    </citation>
    <scope>NUCLEOTIDE SEQUENCE [LARGE SCALE GENOMIC DNA]</scope>
    <source>
        <strain evidence="1">Wonlab-2016</strain>
    </source>
</reference>
<comment type="caution">
    <text evidence="1">The sequence shown here is derived from an EMBL/GenBank/DDBJ whole genome shotgun (WGS) entry which is preliminary data.</text>
</comment>
<evidence type="ECO:0000313" key="2">
    <source>
        <dbReference type="Proteomes" id="UP001519460"/>
    </source>
</evidence>
<evidence type="ECO:0000313" key="1">
    <source>
        <dbReference type="EMBL" id="KAK7482823.1"/>
    </source>
</evidence>
<dbReference type="Proteomes" id="UP001519460">
    <property type="component" value="Unassembled WGS sequence"/>
</dbReference>
<accession>A0ABD0K6S0</accession>
<protein>
    <submittedName>
        <fullName evidence="1">Uncharacterized protein</fullName>
    </submittedName>
</protein>
<keyword evidence="2" id="KW-1185">Reference proteome</keyword>